<keyword evidence="2" id="KW-0813">Transport</keyword>
<reference evidence="11 12" key="1">
    <citation type="submission" date="2023-02" db="EMBL/GenBank/DDBJ databases">
        <title>Genome sequence of Sphingobacterium sp. KACC 22765.</title>
        <authorList>
            <person name="Kim S."/>
            <person name="Heo J."/>
            <person name="Kwon S.-W."/>
        </authorList>
    </citation>
    <scope>NUCLEOTIDE SEQUENCE [LARGE SCALE GENOMIC DNA]</scope>
    <source>
        <strain evidence="11 12">KACC 22765</strain>
    </source>
</reference>
<evidence type="ECO:0000259" key="10">
    <source>
        <dbReference type="Pfam" id="PF07715"/>
    </source>
</evidence>
<dbReference type="EMBL" id="CP117880">
    <property type="protein sequence ID" value="WDF70008.1"/>
    <property type="molecule type" value="Genomic_DNA"/>
</dbReference>
<evidence type="ECO:0000256" key="8">
    <source>
        <dbReference type="RuleBase" id="RU003357"/>
    </source>
</evidence>
<dbReference type="PANTHER" id="PTHR30069:SF40">
    <property type="entry name" value="TONB-DEPENDENT RECEPTOR NMB0964-RELATED"/>
    <property type="match status" value="1"/>
</dbReference>
<organism evidence="11 12">
    <name type="scientific">Sphingobacterium oryzagri</name>
    <dbReference type="NCBI Taxonomy" id="3025669"/>
    <lineage>
        <taxon>Bacteria</taxon>
        <taxon>Pseudomonadati</taxon>
        <taxon>Bacteroidota</taxon>
        <taxon>Sphingobacteriia</taxon>
        <taxon>Sphingobacteriales</taxon>
        <taxon>Sphingobacteriaceae</taxon>
        <taxon>Sphingobacterium</taxon>
    </lineage>
</organism>
<evidence type="ECO:0000256" key="7">
    <source>
        <dbReference type="ARBA" id="ARBA00023237"/>
    </source>
</evidence>
<dbReference type="InterPro" id="IPR000531">
    <property type="entry name" value="Beta-barrel_TonB"/>
</dbReference>
<keyword evidence="6 8" id="KW-0472">Membrane</keyword>
<evidence type="ECO:0000259" key="9">
    <source>
        <dbReference type="Pfam" id="PF00593"/>
    </source>
</evidence>
<accession>A0ABY7WK87</accession>
<dbReference type="Gene3D" id="2.170.130.10">
    <property type="entry name" value="TonB-dependent receptor, plug domain"/>
    <property type="match status" value="1"/>
</dbReference>
<comment type="similarity">
    <text evidence="8">Belongs to the TonB-dependent receptor family.</text>
</comment>
<proteinExistence type="inferred from homology"/>
<dbReference type="RefSeq" id="WP_274268716.1">
    <property type="nucleotide sequence ID" value="NZ_CP117880.1"/>
</dbReference>
<evidence type="ECO:0000256" key="6">
    <source>
        <dbReference type="ARBA" id="ARBA00023136"/>
    </source>
</evidence>
<feature type="domain" description="TonB-dependent receptor plug" evidence="10">
    <location>
        <begin position="49"/>
        <end position="151"/>
    </location>
</feature>
<keyword evidence="5 8" id="KW-0798">TonB box</keyword>
<keyword evidence="3" id="KW-1134">Transmembrane beta strand</keyword>
<comment type="subcellular location">
    <subcellularLocation>
        <location evidence="1">Cell outer membrane</location>
        <topology evidence="1">Multi-pass membrane protein</topology>
    </subcellularLocation>
</comment>
<evidence type="ECO:0000256" key="3">
    <source>
        <dbReference type="ARBA" id="ARBA00022452"/>
    </source>
</evidence>
<evidence type="ECO:0000313" key="12">
    <source>
        <dbReference type="Proteomes" id="UP001221558"/>
    </source>
</evidence>
<dbReference type="Pfam" id="PF00593">
    <property type="entry name" value="TonB_dep_Rec_b-barrel"/>
    <property type="match status" value="1"/>
</dbReference>
<keyword evidence="7" id="KW-0998">Cell outer membrane</keyword>
<evidence type="ECO:0000256" key="4">
    <source>
        <dbReference type="ARBA" id="ARBA00022692"/>
    </source>
</evidence>
<dbReference type="Gene3D" id="2.40.170.20">
    <property type="entry name" value="TonB-dependent receptor, beta-barrel domain"/>
    <property type="match status" value="1"/>
</dbReference>
<dbReference type="InterPro" id="IPR037066">
    <property type="entry name" value="Plug_dom_sf"/>
</dbReference>
<evidence type="ECO:0000256" key="5">
    <source>
        <dbReference type="ARBA" id="ARBA00023077"/>
    </source>
</evidence>
<dbReference type="SUPFAM" id="SSF56935">
    <property type="entry name" value="Porins"/>
    <property type="match status" value="1"/>
</dbReference>
<feature type="domain" description="TonB-dependent receptor-like beta-barrel" evidence="9">
    <location>
        <begin position="347"/>
        <end position="747"/>
    </location>
</feature>
<evidence type="ECO:0000313" key="11">
    <source>
        <dbReference type="EMBL" id="WDF70008.1"/>
    </source>
</evidence>
<keyword evidence="11" id="KW-0675">Receptor</keyword>
<gene>
    <name evidence="11" type="ORF">PQ465_06430</name>
</gene>
<dbReference type="PANTHER" id="PTHR30069">
    <property type="entry name" value="TONB-DEPENDENT OUTER MEMBRANE RECEPTOR"/>
    <property type="match status" value="1"/>
</dbReference>
<dbReference type="InterPro" id="IPR039426">
    <property type="entry name" value="TonB-dep_rcpt-like"/>
</dbReference>
<protein>
    <submittedName>
        <fullName evidence="11">TonB-dependent receptor</fullName>
    </submittedName>
</protein>
<name>A0ABY7WK87_9SPHI</name>
<dbReference type="Proteomes" id="UP001221558">
    <property type="component" value="Chromosome"/>
</dbReference>
<evidence type="ECO:0000256" key="1">
    <source>
        <dbReference type="ARBA" id="ARBA00004571"/>
    </source>
</evidence>
<evidence type="ECO:0000256" key="2">
    <source>
        <dbReference type="ARBA" id="ARBA00022448"/>
    </source>
</evidence>
<keyword evidence="12" id="KW-1185">Reference proteome</keyword>
<dbReference type="Pfam" id="PF07715">
    <property type="entry name" value="Plug"/>
    <property type="match status" value="1"/>
</dbReference>
<keyword evidence="4" id="KW-0812">Transmembrane</keyword>
<dbReference type="InterPro" id="IPR012910">
    <property type="entry name" value="Plug_dom"/>
</dbReference>
<dbReference type="InterPro" id="IPR036942">
    <property type="entry name" value="Beta-barrel_TonB_sf"/>
</dbReference>
<sequence length="796" mass="87971">MFSSFFVPLCAAFTLLSTVELSVAQPQAARDSIKNIALQSVTAIGIAQAPNRAITISPEKLQHIQSSTLGETLSHIPGIQNSSFGPHAGAPVIRSLSGNRVKIVANGLALNDLSGISPNINVQVDMDNLLGMDVYKGSASVLFGGKAIGGAVNLKDNSIPTSISPKKWQGKIVAEAGTNAGSRQALDVQGNDGKHWAWHIGGMNQANGNLKIPGNTKAPIAYDPSIDHLTQVLAQVYVDKEITRNLSLYPYISQFVLDNLDNPSWGLTAADLYTSENYSVIGGVVVPNPKNDLYIPGQDPNTPFYTEVVKGITDYAPVQKGIMPNSHAQSRSINLGTSFFGDNYHIGLGYRGMEGYFGIPGFALSTKPKHTHEPIAQPLQYDPINTRSRSNSLLFASSIMLENTVISKITLDYMAQFADDRELIGIYRLNKFNSTRHALRTEITQQTWKFLSGTTGIDALYNTMLGDGLMRYLPNNSSQEIGLFTLQEIKLSPLSLRLGYRHDWVARKAMPEETYKRSRGLAGGNLSPRDFELNQYSADLHYTIGRIAFLQASYSHAERAPEVNELYAGNDHFAIMIEENGDDRLNKEVSRSYELGGGISFHGLRLSATYYRSVFTDYLYLAHTGISRSGGFLVKEWRASDTEINGWEAELAFQHSWQKDYAIEITSYADLVKNKNIADDSMRQWAEGDFMPNLPTSRYGFSSNAQLRKINLQLSFDRYLEQRYLGKNINPEPPMPAFTLLSARFGYILHIAGLLTECYLFGNNLLDVEARPQQSFLKYLAPLPGRNISLGLKATI</sequence>